<evidence type="ECO:0000256" key="2">
    <source>
        <dbReference type="SAM" id="Phobius"/>
    </source>
</evidence>
<keyword evidence="2" id="KW-0472">Membrane</keyword>
<dbReference type="EMBL" id="BMZS01000001">
    <property type="protein sequence ID" value="GHD41057.1"/>
    <property type="molecule type" value="Genomic_DNA"/>
</dbReference>
<keyword evidence="2" id="KW-0812">Transmembrane</keyword>
<keyword evidence="1" id="KW-0175">Coiled coil</keyword>
<organism evidence="3 4">
    <name type="scientific">Thalassobaculum fulvum</name>
    <dbReference type="NCBI Taxonomy" id="1633335"/>
    <lineage>
        <taxon>Bacteria</taxon>
        <taxon>Pseudomonadati</taxon>
        <taxon>Pseudomonadota</taxon>
        <taxon>Alphaproteobacteria</taxon>
        <taxon>Rhodospirillales</taxon>
        <taxon>Thalassobaculaceae</taxon>
        <taxon>Thalassobaculum</taxon>
    </lineage>
</organism>
<feature type="transmembrane region" description="Helical" evidence="2">
    <location>
        <begin position="40"/>
        <end position="58"/>
    </location>
</feature>
<feature type="coiled-coil region" evidence="1">
    <location>
        <begin position="50"/>
        <end position="77"/>
    </location>
</feature>
<evidence type="ECO:0000313" key="3">
    <source>
        <dbReference type="EMBL" id="GHD41057.1"/>
    </source>
</evidence>
<feature type="transmembrane region" description="Helical" evidence="2">
    <location>
        <begin position="6"/>
        <end position="28"/>
    </location>
</feature>
<proteinExistence type="predicted"/>
<keyword evidence="4" id="KW-1185">Reference proteome</keyword>
<evidence type="ECO:0000313" key="4">
    <source>
        <dbReference type="Proteomes" id="UP000630353"/>
    </source>
</evidence>
<keyword evidence="2" id="KW-1133">Transmembrane helix</keyword>
<comment type="caution">
    <text evidence="3">The sequence shown here is derived from an EMBL/GenBank/DDBJ whole genome shotgun (WGS) entry which is preliminary data.</text>
</comment>
<evidence type="ECO:0000256" key="1">
    <source>
        <dbReference type="SAM" id="Coils"/>
    </source>
</evidence>
<reference evidence="3" key="1">
    <citation type="journal article" date="2014" name="Int. J. Syst. Evol. Microbiol.">
        <title>Complete genome sequence of Corynebacterium casei LMG S-19264T (=DSM 44701T), isolated from a smear-ripened cheese.</title>
        <authorList>
            <consortium name="US DOE Joint Genome Institute (JGI-PGF)"/>
            <person name="Walter F."/>
            <person name="Albersmeier A."/>
            <person name="Kalinowski J."/>
            <person name="Ruckert C."/>
        </authorList>
    </citation>
    <scope>NUCLEOTIDE SEQUENCE</scope>
    <source>
        <strain evidence="3">KCTC 42651</strain>
    </source>
</reference>
<protein>
    <submittedName>
        <fullName evidence="3">Uncharacterized protein</fullName>
    </submittedName>
</protein>
<gene>
    <name evidence="3" type="ORF">GCM10017083_04960</name>
</gene>
<name>A0A919CMS7_9PROT</name>
<dbReference type="AlphaFoldDB" id="A0A919CMS7"/>
<dbReference type="RefSeq" id="WP_189987317.1">
    <property type="nucleotide sequence ID" value="NZ_BMZS01000001.1"/>
</dbReference>
<accession>A0A919CMS7</accession>
<dbReference type="Proteomes" id="UP000630353">
    <property type="component" value="Unassembled WGS sequence"/>
</dbReference>
<reference evidence="3" key="2">
    <citation type="submission" date="2020-09" db="EMBL/GenBank/DDBJ databases">
        <authorList>
            <person name="Sun Q."/>
            <person name="Kim S."/>
        </authorList>
    </citation>
    <scope>NUCLEOTIDE SEQUENCE</scope>
    <source>
        <strain evidence="3">KCTC 42651</strain>
    </source>
</reference>
<sequence>MEAIISSVPGTFTITVVGSLASVLSLLIAQPSWKSRFIHVAYTSAVVMIMVVLSVHYVELENQLADANRKLAYLQNTRDQASSLLKTIPDSYRPTSTGDNRGTVLKGLAFLESHKDELPDMYEIVKRLAESLGLFASTKPYFEGGREQGESLADAASAVRDLIEGLAAGAK</sequence>